<feature type="compositionally biased region" description="Polar residues" evidence="1">
    <location>
        <begin position="288"/>
        <end position="308"/>
    </location>
</feature>
<proteinExistence type="predicted"/>
<evidence type="ECO:0000313" key="2">
    <source>
        <dbReference type="EMBL" id="VYT95730.1"/>
    </source>
</evidence>
<reference evidence="2" key="1">
    <citation type="submission" date="2019-11" db="EMBL/GenBank/DDBJ databases">
        <authorList>
            <person name="Feng L."/>
        </authorList>
    </citation>
    <scope>NUCLEOTIDE SEQUENCE</scope>
    <source>
        <strain evidence="2">IbartlettiiLFYP30</strain>
    </source>
</reference>
<accession>A0A6N3B1B3</accession>
<gene>
    <name evidence="2" type="ORF">IBLFYP30_01424</name>
</gene>
<feature type="region of interest" description="Disordered" evidence="1">
    <location>
        <begin position="286"/>
        <end position="358"/>
    </location>
</feature>
<dbReference type="AlphaFoldDB" id="A0A6N3B1B3"/>
<organism evidence="2">
    <name type="scientific">Intestinibacter bartlettii</name>
    <dbReference type="NCBI Taxonomy" id="261299"/>
    <lineage>
        <taxon>Bacteria</taxon>
        <taxon>Bacillati</taxon>
        <taxon>Bacillota</taxon>
        <taxon>Clostridia</taxon>
        <taxon>Peptostreptococcales</taxon>
        <taxon>Peptostreptococcaceae</taxon>
        <taxon>Intestinibacter</taxon>
    </lineage>
</organism>
<name>A0A6N3B1B3_9FIRM</name>
<evidence type="ECO:0000256" key="1">
    <source>
        <dbReference type="SAM" id="MobiDB-lite"/>
    </source>
</evidence>
<dbReference type="EMBL" id="CACRUE010000022">
    <property type="protein sequence ID" value="VYT95730.1"/>
    <property type="molecule type" value="Genomic_DNA"/>
</dbReference>
<protein>
    <submittedName>
        <fullName evidence="2">Uncharacterized protein</fullName>
    </submittedName>
</protein>
<feature type="compositionally biased region" description="Polar residues" evidence="1">
    <location>
        <begin position="317"/>
        <end position="334"/>
    </location>
</feature>
<feature type="compositionally biased region" description="Basic and acidic residues" evidence="1">
    <location>
        <begin position="339"/>
        <end position="358"/>
    </location>
</feature>
<dbReference type="RefSeq" id="WP_156530754.1">
    <property type="nucleotide sequence ID" value="NZ_CACRUE010000022.1"/>
</dbReference>
<sequence length="489" mass="55067">MKYNLQGFSQEVASELNIDGIDLYLLRWFVDFKDTNQMDTKIVDGEVYYWIYHKKVSEDMPILHLQKTAIYRRLKKLCKAQIFKKTVVRERGTFTYYAIGPNYIRLISSTPNSSIANVSAIKPPPIGPAFDDDNFGCENCRCSKCCGNFSGCDNDLGYGGNGGGDYYLNASCENYGSRDACASYDNHRYCEDLANSFNLPTDGFDKISAGLMPVEESASNNVGDYILNAGSLNVKSGELKSQESSFESHEGNIEFQEGAVASIISDIKSQEVALKSHEGVIESPQGAIESTTSSFKSPQGVINSQEGSLKSPKGISESLTSPSKLNSHTLNDENLTFEPKTDTFKAEEGTFESDRGALESDQKIEINKNNIIYNSSNSENNETTLSELLWKFIKELNPTFPLPDFKKWVRDFKNILYKDKRDFDEVSEVIEWTFTNDDNTFWSDKIVEASDLRRHYKRILAQFNGAKRALKNKISTSKSYYNTADFIEF</sequence>